<protein>
    <submittedName>
        <fullName evidence="9">Replication protein A 70 kDa DNA-binding subunit A (AtRPA70A) (AtRPA1-3) (Replication factor A protein 1A) (Replication protein A 1A) (AtRPA1A)</fullName>
    </submittedName>
</protein>
<dbReference type="Pfam" id="PF08646">
    <property type="entry name" value="Rep_fac-A_C"/>
    <property type="match status" value="1"/>
</dbReference>
<dbReference type="CDD" id="cd04474">
    <property type="entry name" value="RPA1_DBD_A"/>
    <property type="match status" value="1"/>
</dbReference>
<dbReference type="InterPro" id="IPR047192">
    <property type="entry name" value="Euk_RPA1_DBD_C"/>
</dbReference>
<evidence type="ECO:0000256" key="2">
    <source>
        <dbReference type="ARBA" id="ARBA00022723"/>
    </source>
</evidence>
<feature type="domain" description="Replication protein A OB" evidence="8">
    <location>
        <begin position="329"/>
        <end position="419"/>
    </location>
</feature>
<evidence type="ECO:0000256" key="4">
    <source>
        <dbReference type="ARBA" id="ARBA00022833"/>
    </source>
</evidence>
<keyword evidence="4" id="KW-0862">Zinc</keyword>
<reference evidence="9 10" key="1">
    <citation type="submission" date="2024-02" db="EMBL/GenBank/DDBJ databases">
        <authorList>
            <person name="Chen Y."/>
            <person name="Shah S."/>
            <person name="Dougan E. K."/>
            <person name="Thang M."/>
            <person name="Chan C."/>
        </authorList>
    </citation>
    <scope>NUCLEOTIDE SEQUENCE [LARGE SCALE GENOMIC DNA]</scope>
</reference>
<keyword evidence="3" id="KW-0863">Zinc-finger</keyword>
<evidence type="ECO:0000256" key="1">
    <source>
        <dbReference type="ARBA" id="ARBA00005690"/>
    </source>
</evidence>
<evidence type="ECO:0000256" key="5">
    <source>
        <dbReference type="ARBA" id="ARBA00023125"/>
    </source>
</evidence>
<feature type="domain" description="Replication factor A C-terminal" evidence="7">
    <location>
        <begin position="484"/>
        <end position="639"/>
    </location>
</feature>
<dbReference type="CDD" id="cd04476">
    <property type="entry name" value="RPA1_DBD_C"/>
    <property type="match status" value="1"/>
</dbReference>
<comment type="similarity">
    <text evidence="1">Belongs to the replication factor A protein 1 family.</text>
</comment>
<dbReference type="PANTHER" id="PTHR47165">
    <property type="entry name" value="OS03G0429900 PROTEIN"/>
    <property type="match status" value="1"/>
</dbReference>
<proteinExistence type="inferred from homology"/>
<name>A0ABP0LZ04_9DINO</name>
<dbReference type="Pfam" id="PF16900">
    <property type="entry name" value="REPA_OB_2"/>
    <property type="match status" value="1"/>
</dbReference>
<sequence>MLKPASAAGQQAAVKLTAGCIRRLAEGVPCATLAPLVQVVAKRVGRDNAQDEFADRRTTLSISDGQHFMLAILSPDIQDPAEGSIIQLLEWKRGAYEGLPAIFLNDWDQSSAQVFDVVGPPVGIHTISLGTPDRVEKVEQAGANLPCVTSAAMAPPRPVATPMRRRMSPDMPLSDPVETSPGPGRPTAHTAHAAHGPSGVSSLPLVPIAQLSLSMPRCRVRARVLSKSGIRAFTNSRGSSQLFSMDLMDSDGACTRATCFGVAVDKFYPAIQVKKIYEITGASVKQANPRYCRYPMELTLDERGAFLTALPEDGTIPPIPYKFVPIAELSLAVLGTSCDVLGVVHSLEDPVSVVTKNGPRMKRQAILLDSSKASIALNLWAEKAEIELAVGMVVFVRAARVSEFQGRTLDLNEASFVETNPDDPRAFQLQAWHQSCGQDEPIRPLSGLVSGGRGKKRNLAEALAEDSLLANQGERSSSARTVNFHQVSATVVAVRNDRAPFYWGCTTEVPGYEKPRSCNKKVENGQCAAGHICPEPAARFNLSLQVADAFACVHCQAFGEEAELLADVPAAELAVLDDERMAGNLQAEKTYTRIFRNMLFRRWAFTLKCRKENYEGRVRLQVSVDRLAPVDSVAESHRMLQEMKSMALHVNL</sequence>
<dbReference type="InterPro" id="IPR013955">
    <property type="entry name" value="Rep_factor-A_C"/>
</dbReference>
<dbReference type="GO" id="GO:0003677">
    <property type="term" value="F:DNA binding"/>
    <property type="evidence" value="ECO:0007669"/>
    <property type="project" value="UniProtKB-KW"/>
</dbReference>
<gene>
    <name evidence="9" type="ORF">SCF082_LOCUS25054</name>
</gene>
<evidence type="ECO:0000313" key="9">
    <source>
        <dbReference type="EMBL" id="CAK9043971.1"/>
    </source>
</evidence>
<dbReference type="PANTHER" id="PTHR47165:SF4">
    <property type="entry name" value="OS03G0429900 PROTEIN"/>
    <property type="match status" value="1"/>
</dbReference>
<dbReference type="Gene3D" id="2.40.50.140">
    <property type="entry name" value="Nucleic acid-binding proteins"/>
    <property type="match status" value="3"/>
</dbReference>
<accession>A0ABP0LZ04</accession>
<evidence type="ECO:0000256" key="3">
    <source>
        <dbReference type="ARBA" id="ARBA00022771"/>
    </source>
</evidence>
<evidence type="ECO:0000313" key="10">
    <source>
        <dbReference type="Proteomes" id="UP001642464"/>
    </source>
</evidence>
<organism evidence="9 10">
    <name type="scientific">Durusdinium trenchii</name>
    <dbReference type="NCBI Taxonomy" id="1381693"/>
    <lineage>
        <taxon>Eukaryota</taxon>
        <taxon>Sar</taxon>
        <taxon>Alveolata</taxon>
        <taxon>Dinophyceae</taxon>
        <taxon>Suessiales</taxon>
        <taxon>Symbiodiniaceae</taxon>
        <taxon>Durusdinium</taxon>
    </lineage>
</organism>
<dbReference type="InterPro" id="IPR012340">
    <property type="entry name" value="NA-bd_OB-fold"/>
</dbReference>
<feature type="region of interest" description="Disordered" evidence="6">
    <location>
        <begin position="154"/>
        <end position="198"/>
    </location>
</feature>
<keyword evidence="10" id="KW-1185">Reference proteome</keyword>
<dbReference type="SUPFAM" id="SSF50249">
    <property type="entry name" value="Nucleic acid-binding proteins"/>
    <property type="match status" value="3"/>
</dbReference>
<evidence type="ECO:0000259" key="8">
    <source>
        <dbReference type="Pfam" id="PF16900"/>
    </source>
</evidence>
<keyword evidence="2" id="KW-0479">Metal-binding</keyword>
<dbReference type="CDD" id="cd04475">
    <property type="entry name" value="RPA1_DBD_B"/>
    <property type="match status" value="1"/>
</dbReference>
<comment type="caution">
    <text evidence="9">The sequence shown here is derived from an EMBL/GenBank/DDBJ whole genome shotgun (WGS) entry which is preliminary data.</text>
</comment>
<dbReference type="Proteomes" id="UP001642464">
    <property type="component" value="Unassembled WGS sequence"/>
</dbReference>
<keyword evidence="5 9" id="KW-0238">DNA-binding</keyword>
<dbReference type="EMBL" id="CAXAMM010018702">
    <property type="protein sequence ID" value="CAK9043971.1"/>
    <property type="molecule type" value="Genomic_DNA"/>
</dbReference>
<dbReference type="InterPro" id="IPR031657">
    <property type="entry name" value="REPA_OB_2"/>
</dbReference>
<evidence type="ECO:0000256" key="6">
    <source>
        <dbReference type="SAM" id="MobiDB-lite"/>
    </source>
</evidence>
<evidence type="ECO:0000259" key="7">
    <source>
        <dbReference type="Pfam" id="PF08646"/>
    </source>
</evidence>